<dbReference type="EMBL" id="CP097502">
    <property type="protein sequence ID" value="URD74780.1"/>
    <property type="molecule type" value="Genomic_DNA"/>
</dbReference>
<organism evidence="1 2">
    <name type="scientific">Musa troglodytarum</name>
    <name type="common">fe'i banana</name>
    <dbReference type="NCBI Taxonomy" id="320322"/>
    <lineage>
        <taxon>Eukaryota</taxon>
        <taxon>Viridiplantae</taxon>
        <taxon>Streptophyta</taxon>
        <taxon>Embryophyta</taxon>
        <taxon>Tracheophyta</taxon>
        <taxon>Spermatophyta</taxon>
        <taxon>Magnoliopsida</taxon>
        <taxon>Liliopsida</taxon>
        <taxon>Zingiberales</taxon>
        <taxon>Musaceae</taxon>
        <taxon>Musa</taxon>
    </lineage>
</organism>
<reference evidence="1" key="1">
    <citation type="submission" date="2022-05" db="EMBL/GenBank/DDBJ databases">
        <title>The Musa troglodytarum L. genome provides insights into the mechanism of non-climacteric behaviour and enrichment of carotenoids.</title>
        <authorList>
            <person name="Wang J."/>
        </authorList>
    </citation>
    <scope>NUCLEOTIDE SEQUENCE</scope>
    <source>
        <tissue evidence="1">Leaf</tissue>
    </source>
</reference>
<gene>
    <name evidence="1" type="ORF">MUK42_36059</name>
</gene>
<accession>A0A9E7EDC2</accession>
<protein>
    <submittedName>
        <fullName evidence="1">Uncharacterized protein</fullName>
    </submittedName>
</protein>
<proteinExistence type="predicted"/>
<dbReference type="Proteomes" id="UP001055439">
    <property type="component" value="Chromosome 1"/>
</dbReference>
<name>A0A9E7EDC2_9LILI</name>
<sequence length="67" mass="7684">MDVALSGPKLKPTKKPLLSFVMIIIGQNPKSRFYIYCGIVPECHEREGCNALQGWMEMSGRRMARLW</sequence>
<evidence type="ECO:0000313" key="1">
    <source>
        <dbReference type="EMBL" id="URD74780.1"/>
    </source>
</evidence>
<evidence type="ECO:0000313" key="2">
    <source>
        <dbReference type="Proteomes" id="UP001055439"/>
    </source>
</evidence>
<dbReference type="AlphaFoldDB" id="A0A9E7EDC2"/>
<dbReference type="OrthoDB" id="10445754at2759"/>
<keyword evidence="2" id="KW-1185">Reference proteome</keyword>